<organism evidence="1 2">
    <name type="scientific">Choristoneura fumiferana</name>
    <name type="common">Spruce budworm moth</name>
    <name type="synonym">Archips fumiferana</name>
    <dbReference type="NCBI Taxonomy" id="7141"/>
    <lineage>
        <taxon>Eukaryota</taxon>
        <taxon>Metazoa</taxon>
        <taxon>Ecdysozoa</taxon>
        <taxon>Arthropoda</taxon>
        <taxon>Hexapoda</taxon>
        <taxon>Insecta</taxon>
        <taxon>Pterygota</taxon>
        <taxon>Neoptera</taxon>
        <taxon>Endopterygota</taxon>
        <taxon>Lepidoptera</taxon>
        <taxon>Glossata</taxon>
        <taxon>Ditrysia</taxon>
        <taxon>Tortricoidea</taxon>
        <taxon>Tortricidae</taxon>
        <taxon>Tortricinae</taxon>
        <taxon>Choristoneura</taxon>
    </lineage>
</organism>
<comment type="caution">
    <text evidence="1">The sequence shown here is derived from an EMBL/GenBank/DDBJ whole genome shotgun (WGS) entry which is preliminary data.</text>
</comment>
<sequence>MYDLYNTKYYWNAPRPLGSLVQAVYGYNDTPAPPHEYYSSNYERVCENPRLNHLYQNEQYCFPTSSQGRFMMMQKDKMHSNMPYHTQSHNLDTPIVIDKEKNYKKTHSNPKPHKSPTLKIVDKEINLKKTRSIIKRNNFKTKVSTMLEDCGCSPIGEINLFFKEKPEPTIGETSGQRVETTKEKYDRVTENVNRLKQKIDNTEQKMQRKSSTSLKTIETKLDALMTSLNNFMTEMKSKKDSTSPSLTPIDSIDSSDNSRESSLPPRDSSCFGTKKKSVTIVGNATTSTGILQSIPFANGILRHATANTKINNILDEERDKSNKLRREIEELLPTQTNRPCVQITFDIPTKERATEVTHSLSKTKLSNRDTKVNEVIEDLIAPNRHRKMTIAVNTDPLGLLALFRISSEAIKQLMSYVDYNWYFSRLPLRQVEKSGVSDYVCNICGDAFARPSQLSDHIKRHKLGNAKDCCVCRHALDTKRCCSSLFGCQYCGQVFTRAYCCELHQQTCARRFGRKHDVSSSLVMLS</sequence>
<evidence type="ECO:0000313" key="2">
    <source>
        <dbReference type="Proteomes" id="UP001064048"/>
    </source>
</evidence>
<protein>
    <submittedName>
        <fullName evidence="1">Uncharacterized protein</fullName>
    </submittedName>
</protein>
<accession>A0ACC0J8W1</accession>
<dbReference type="EMBL" id="CM046114">
    <property type="protein sequence ID" value="KAI8420537.1"/>
    <property type="molecule type" value="Genomic_DNA"/>
</dbReference>
<evidence type="ECO:0000313" key="1">
    <source>
        <dbReference type="EMBL" id="KAI8420537.1"/>
    </source>
</evidence>
<gene>
    <name evidence="1" type="ORF">MSG28_009002</name>
</gene>
<name>A0ACC0J8W1_CHOFU</name>
<reference evidence="1 2" key="1">
    <citation type="journal article" date="2022" name="Genome Biol. Evol.">
        <title>The Spruce Budworm Genome: Reconstructing the Evolutionary History of Antifreeze Proteins.</title>
        <authorList>
            <person name="Beliveau C."/>
            <person name="Gagne P."/>
            <person name="Picq S."/>
            <person name="Vernygora O."/>
            <person name="Keeling C.I."/>
            <person name="Pinkney K."/>
            <person name="Doucet D."/>
            <person name="Wen F."/>
            <person name="Johnston J.S."/>
            <person name="Maaroufi H."/>
            <person name="Boyle B."/>
            <person name="Laroche J."/>
            <person name="Dewar K."/>
            <person name="Juretic N."/>
            <person name="Blackburn G."/>
            <person name="Nisole A."/>
            <person name="Brunet B."/>
            <person name="Brandao M."/>
            <person name="Lumley L."/>
            <person name="Duan J."/>
            <person name="Quan G."/>
            <person name="Lucarotti C.J."/>
            <person name="Roe A.D."/>
            <person name="Sperling F.A.H."/>
            <person name="Levesque R.C."/>
            <person name="Cusson M."/>
        </authorList>
    </citation>
    <scope>NUCLEOTIDE SEQUENCE [LARGE SCALE GENOMIC DNA]</scope>
    <source>
        <strain evidence="1">Glfc:IPQL:Cfum</strain>
    </source>
</reference>
<dbReference type="Proteomes" id="UP001064048">
    <property type="component" value="Chromosome 14"/>
</dbReference>
<proteinExistence type="predicted"/>
<keyword evidence="2" id="KW-1185">Reference proteome</keyword>